<evidence type="ECO:0000256" key="5">
    <source>
        <dbReference type="ARBA" id="ARBA00022984"/>
    </source>
</evidence>
<comment type="function">
    <text evidence="8 9">Involved in peptidoglycan biosynthesis. Transports lipid-linked peptidoglycan precursors from the inner to the outer leaflet of the cytoplasmic membrane.</text>
</comment>
<feature type="transmembrane region" description="Helical" evidence="8">
    <location>
        <begin position="394"/>
        <end position="413"/>
    </location>
</feature>
<dbReference type="UniPathway" id="UPA00219"/>
<keyword evidence="7 8" id="KW-0472">Membrane</keyword>
<proteinExistence type="inferred from homology"/>
<feature type="transmembrane region" description="Helical" evidence="8">
    <location>
        <begin position="114"/>
        <end position="133"/>
    </location>
</feature>
<dbReference type="InterPro" id="IPR051050">
    <property type="entry name" value="Lipid_II_flippase_MurJ/MviN"/>
</dbReference>
<evidence type="ECO:0000256" key="9">
    <source>
        <dbReference type="PIRNR" id="PIRNR002869"/>
    </source>
</evidence>
<dbReference type="Pfam" id="PF03023">
    <property type="entry name" value="MurJ"/>
    <property type="match status" value="1"/>
</dbReference>
<feature type="transmembrane region" description="Helical" evidence="8">
    <location>
        <begin position="30"/>
        <end position="54"/>
    </location>
</feature>
<protein>
    <recommendedName>
        <fullName evidence="8">Probable lipid II flippase MurJ</fullName>
    </recommendedName>
</protein>
<evidence type="ECO:0000256" key="2">
    <source>
        <dbReference type="ARBA" id="ARBA00022475"/>
    </source>
</evidence>
<evidence type="ECO:0000313" key="10">
    <source>
        <dbReference type="EMBL" id="MRI80797.1"/>
    </source>
</evidence>
<feature type="transmembrane region" description="Helical" evidence="8">
    <location>
        <begin position="75"/>
        <end position="94"/>
    </location>
</feature>
<feature type="transmembrane region" description="Helical" evidence="8">
    <location>
        <begin position="333"/>
        <end position="354"/>
    </location>
</feature>
<comment type="pathway">
    <text evidence="8">Cell wall biogenesis; peptidoglycan biosynthesis.</text>
</comment>
<sequence>MLITLISKFFGFARDIALSYFYGASNVSDAYLISLTIPDVVSSFVITGIATAFIPMYNQIKERDGSERVETFTNNLINTLTLISLVLYVISLVFTPQIVKLFASGFTQSTIEVAIQLTRISVISILFTGLIALSTGYLQNKDNFVIPALIGFPLNLIIIVSIYISSQTSYFVLAVGLVLATASQLFIMLPSIYKEGFRYKLKVDFKDPDLLLMIKIAIPVIIGSSINQINVLINRTIASRVAVGGISALNYAYMITFFIHGLFVVSIISIIYPSISRMATVRNFEGMKRSITEAIKMVSLIVLPASFGAIVFARPIVNLLYGRGQFEADAINMTSSALTCFAVGMIFVAIREILSRAFYAMQDTRTPMINASIGVVVNIALTPLFSYFLGVGGLALATSVSAIVTVILLAINLRKKIGAFGIANLVEIIIKIVISSTLMAIIAYFNYQQLLFVLPATVALFGAIMMGVIAYGLLIYFIKIDLVDEMMQTVADFIEQKRSKK</sequence>
<dbReference type="PIRSF" id="PIRSF002869">
    <property type="entry name" value="MviN"/>
    <property type="match status" value="1"/>
</dbReference>
<keyword evidence="3 8" id="KW-0812">Transmembrane</keyword>
<evidence type="ECO:0000256" key="3">
    <source>
        <dbReference type="ARBA" id="ARBA00022692"/>
    </source>
</evidence>
<evidence type="ECO:0000256" key="7">
    <source>
        <dbReference type="ARBA" id="ARBA00023136"/>
    </source>
</evidence>
<dbReference type="PRINTS" id="PR01806">
    <property type="entry name" value="VIRFACTRMVIN"/>
</dbReference>
<dbReference type="Proteomes" id="UP000469870">
    <property type="component" value="Unassembled WGS sequence"/>
</dbReference>
<comment type="caution">
    <text evidence="10">The sequence shown here is derived from an EMBL/GenBank/DDBJ whole genome shotgun (WGS) entry which is preliminary data.</text>
</comment>
<dbReference type="CDD" id="cd13123">
    <property type="entry name" value="MATE_MurJ_like"/>
    <property type="match status" value="1"/>
</dbReference>
<keyword evidence="8 9" id="KW-0813">Transport</keyword>
<dbReference type="GO" id="GO:0015648">
    <property type="term" value="F:lipid-linked peptidoglycan transporter activity"/>
    <property type="evidence" value="ECO:0007669"/>
    <property type="project" value="UniProtKB-UniRule"/>
</dbReference>
<evidence type="ECO:0000313" key="11">
    <source>
        <dbReference type="Proteomes" id="UP000469870"/>
    </source>
</evidence>
<dbReference type="NCBIfam" id="TIGR01695">
    <property type="entry name" value="murJ_mviN"/>
    <property type="match status" value="1"/>
</dbReference>
<keyword evidence="5 8" id="KW-0573">Peptidoglycan synthesis</keyword>
<feature type="transmembrane region" description="Helical" evidence="8">
    <location>
        <begin position="170"/>
        <end position="189"/>
    </location>
</feature>
<feature type="transmembrane region" description="Helical" evidence="8">
    <location>
        <begin position="425"/>
        <end position="445"/>
    </location>
</feature>
<feature type="transmembrane region" description="Helical" evidence="8">
    <location>
        <begin position="145"/>
        <end position="164"/>
    </location>
</feature>
<dbReference type="EMBL" id="WJQR01000002">
    <property type="protein sequence ID" value="MRI80797.1"/>
    <property type="molecule type" value="Genomic_DNA"/>
</dbReference>
<dbReference type="PANTHER" id="PTHR47019:SF1">
    <property type="entry name" value="LIPID II FLIPPASE MURJ"/>
    <property type="match status" value="1"/>
</dbReference>
<keyword evidence="2 8" id="KW-1003">Cell membrane</keyword>
<keyword evidence="6 8" id="KW-1133">Transmembrane helix</keyword>
<accession>A0A844BWI4</accession>
<evidence type="ECO:0000256" key="4">
    <source>
        <dbReference type="ARBA" id="ARBA00022960"/>
    </source>
</evidence>
<evidence type="ECO:0000256" key="8">
    <source>
        <dbReference type="HAMAP-Rule" id="MF_02078"/>
    </source>
</evidence>
<organism evidence="10 11">
    <name type="scientific">Fundicoccus ignavus</name>
    <dbReference type="NCBI Taxonomy" id="2664442"/>
    <lineage>
        <taxon>Bacteria</taxon>
        <taxon>Bacillati</taxon>
        <taxon>Bacillota</taxon>
        <taxon>Bacilli</taxon>
        <taxon>Lactobacillales</taxon>
        <taxon>Aerococcaceae</taxon>
        <taxon>Fundicoccus</taxon>
    </lineage>
</organism>
<feature type="transmembrane region" description="Helical" evidence="8">
    <location>
        <begin position="210"/>
        <end position="231"/>
    </location>
</feature>
<dbReference type="HAMAP" id="MF_02078">
    <property type="entry name" value="MurJ_MviN"/>
    <property type="match status" value="1"/>
</dbReference>
<gene>
    <name evidence="8 10" type="primary">murJ</name>
    <name evidence="10" type="ORF">GIY11_01965</name>
</gene>
<feature type="transmembrane region" description="Helical" evidence="8">
    <location>
        <begin position="251"/>
        <end position="273"/>
    </location>
</feature>
<feature type="transmembrane region" description="Helical" evidence="8">
    <location>
        <begin position="294"/>
        <end position="313"/>
    </location>
</feature>
<dbReference type="GO" id="GO:0009252">
    <property type="term" value="P:peptidoglycan biosynthetic process"/>
    <property type="evidence" value="ECO:0007669"/>
    <property type="project" value="UniProtKB-UniRule"/>
</dbReference>
<comment type="similarity">
    <text evidence="8 9">Belongs to the MurJ/MviN family.</text>
</comment>
<comment type="subcellular location">
    <subcellularLocation>
        <location evidence="1 8">Cell membrane</location>
        <topology evidence="1 8">Multi-pass membrane protein</topology>
    </subcellularLocation>
</comment>
<dbReference type="GO" id="GO:0008360">
    <property type="term" value="P:regulation of cell shape"/>
    <property type="evidence" value="ECO:0007669"/>
    <property type="project" value="UniProtKB-UniRule"/>
</dbReference>
<dbReference type="GO" id="GO:0034204">
    <property type="term" value="P:lipid translocation"/>
    <property type="evidence" value="ECO:0007669"/>
    <property type="project" value="TreeGrafter"/>
</dbReference>
<evidence type="ECO:0000256" key="6">
    <source>
        <dbReference type="ARBA" id="ARBA00022989"/>
    </source>
</evidence>
<dbReference type="PANTHER" id="PTHR47019">
    <property type="entry name" value="LIPID II FLIPPASE MURJ"/>
    <property type="match status" value="1"/>
</dbReference>
<dbReference type="GO" id="GO:0071555">
    <property type="term" value="P:cell wall organization"/>
    <property type="evidence" value="ECO:0007669"/>
    <property type="project" value="UniProtKB-UniRule"/>
</dbReference>
<feature type="transmembrane region" description="Helical" evidence="8">
    <location>
        <begin position="366"/>
        <end position="388"/>
    </location>
</feature>
<dbReference type="InterPro" id="IPR004268">
    <property type="entry name" value="MurJ"/>
</dbReference>
<reference evidence="10 11" key="1">
    <citation type="submission" date="2019-11" db="EMBL/GenBank/DDBJ databases">
        <title>Characterisation of Fundicoccus ignavus gen. nov. sp. nov., a novel genus of the family Aerococcaceae isolated from bulk tank milk.</title>
        <authorList>
            <person name="Siebert A."/>
            <person name="Huptas C."/>
            <person name="Wenning M."/>
            <person name="Scherer S."/>
            <person name="Doll E.V."/>
        </authorList>
    </citation>
    <scope>NUCLEOTIDE SEQUENCE [LARGE SCALE GENOMIC DNA]</scope>
    <source>
        <strain evidence="10 11">DSM 109653</strain>
    </source>
</reference>
<keyword evidence="4 8" id="KW-0133">Cell shape</keyword>
<dbReference type="AlphaFoldDB" id="A0A844BWI4"/>
<dbReference type="GO" id="GO:0005886">
    <property type="term" value="C:plasma membrane"/>
    <property type="evidence" value="ECO:0007669"/>
    <property type="project" value="UniProtKB-SubCell"/>
</dbReference>
<keyword evidence="8 9" id="KW-0961">Cell wall biogenesis/degradation</keyword>
<name>A0A844BWI4_9LACT</name>
<feature type="transmembrane region" description="Helical" evidence="8">
    <location>
        <begin position="451"/>
        <end position="478"/>
    </location>
</feature>
<evidence type="ECO:0000256" key="1">
    <source>
        <dbReference type="ARBA" id="ARBA00004651"/>
    </source>
</evidence>